<sequence length="145" mass="16627">MLNGCEVKNGTKEDHDLTKFDVTEGTTEIGNFQIRPSLEEKFKTDVVKHLIHNVLDEELRGQEYTADRADVWAEKISNSIKNQLKEMKFKKYKFVVQVVIGEQRGAGVKIATRCLWDAETDAYATDTFINESIFCMAVVFASFFY</sequence>
<dbReference type="Gene3D" id="3.30.1140.40">
    <property type="entry name" value="Tctex-1"/>
    <property type="match status" value="1"/>
</dbReference>
<accession>A0A482X722</accession>
<keyword evidence="3" id="KW-1185">Reference proteome</keyword>
<dbReference type="AlphaFoldDB" id="A0A482X722"/>
<dbReference type="GO" id="GO:0005868">
    <property type="term" value="C:cytoplasmic dynein complex"/>
    <property type="evidence" value="ECO:0007669"/>
    <property type="project" value="TreeGrafter"/>
</dbReference>
<proteinExistence type="inferred from homology"/>
<dbReference type="FunFam" id="3.30.1140.40:FF:000003">
    <property type="entry name" value="tctex1 domain-containing protein 2"/>
    <property type="match status" value="1"/>
</dbReference>
<dbReference type="FunCoup" id="A0A482X722">
    <property type="interactions" value="226"/>
</dbReference>
<evidence type="ECO:0000256" key="1">
    <source>
        <dbReference type="ARBA" id="ARBA00005361"/>
    </source>
</evidence>
<evidence type="ECO:0000313" key="2">
    <source>
        <dbReference type="EMBL" id="RZF41503.1"/>
    </source>
</evidence>
<comment type="similarity">
    <text evidence="1">Belongs to the dynein light chain Tctex-type family.</text>
</comment>
<dbReference type="STRING" id="195883.A0A482X722"/>
<evidence type="ECO:0008006" key="4">
    <source>
        <dbReference type="Google" id="ProtNLM"/>
    </source>
</evidence>
<dbReference type="Pfam" id="PF03645">
    <property type="entry name" value="Tctex-1"/>
    <property type="match status" value="1"/>
</dbReference>
<dbReference type="InterPro" id="IPR038586">
    <property type="entry name" value="Tctex-1-like_sf"/>
</dbReference>
<dbReference type="OrthoDB" id="10260741at2759"/>
<evidence type="ECO:0000313" key="3">
    <source>
        <dbReference type="Proteomes" id="UP000291343"/>
    </source>
</evidence>
<dbReference type="InParanoid" id="A0A482X722"/>
<dbReference type="EMBL" id="QKKF02016774">
    <property type="protein sequence ID" value="RZF41503.1"/>
    <property type="molecule type" value="Genomic_DNA"/>
</dbReference>
<dbReference type="InterPro" id="IPR005334">
    <property type="entry name" value="Tctex-1-like"/>
</dbReference>
<name>A0A482X722_LAOST</name>
<reference evidence="2 3" key="1">
    <citation type="journal article" date="2017" name="Gigascience">
        <title>Genome sequence of the small brown planthopper, Laodelphax striatellus.</title>
        <authorList>
            <person name="Zhu J."/>
            <person name="Jiang F."/>
            <person name="Wang X."/>
            <person name="Yang P."/>
            <person name="Bao Y."/>
            <person name="Zhao W."/>
            <person name="Wang W."/>
            <person name="Lu H."/>
            <person name="Wang Q."/>
            <person name="Cui N."/>
            <person name="Li J."/>
            <person name="Chen X."/>
            <person name="Luo L."/>
            <person name="Yu J."/>
            <person name="Kang L."/>
            <person name="Cui F."/>
        </authorList>
    </citation>
    <scope>NUCLEOTIDE SEQUENCE [LARGE SCALE GENOMIC DNA]</scope>
    <source>
        <strain evidence="2">Lst14</strain>
    </source>
</reference>
<dbReference type="SMR" id="A0A482X722"/>
<gene>
    <name evidence="2" type="ORF">LSTR_LSTR000217</name>
</gene>
<organism evidence="2 3">
    <name type="scientific">Laodelphax striatellus</name>
    <name type="common">Small brown planthopper</name>
    <name type="synonym">Delphax striatella</name>
    <dbReference type="NCBI Taxonomy" id="195883"/>
    <lineage>
        <taxon>Eukaryota</taxon>
        <taxon>Metazoa</taxon>
        <taxon>Ecdysozoa</taxon>
        <taxon>Arthropoda</taxon>
        <taxon>Hexapoda</taxon>
        <taxon>Insecta</taxon>
        <taxon>Pterygota</taxon>
        <taxon>Neoptera</taxon>
        <taxon>Paraneoptera</taxon>
        <taxon>Hemiptera</taxon>
        <taxon>Auchenorrhyncha</taxon>
        <taxon>Fulgoroidea</taxon>
        <taxon>Delphacidae</taxon>
        <taxon>Criomorphinae</taxon>
        <taxon>Laodelphax</taxon>
    </lineage>
</organism>
<protein>
    <recommendedName>
        <fullName evidence="4">Tctex1 domain-containing protein 2</fullName>
    </recommendedName>
</protein>
<dbReference type="GO" id="GO:0005737">
    <property type="term" value="C:cytoplasm"/>
    <property type="evidence" value="ECO:0007669"/>
    <property type="project" value="TreeGrafter"/>
</dbReference>
<dbReference type="PANTHER" id="PTHR21255">
    <property type="entry name" value="T-COMPLEX-ASSOCIATED-TESTIS-EXPRESSED 1/ DYNEIN LIGHT CHAIN"/>
    <property type="match status" value="1"/>
</dbReference>
<dbReference type="Proteomes" id="UP000291343">
    <property type="component" value="Unassembled WGS sequence"/>
</dbReference>
<dbReference type="GO" id="GO:0045505">
    <property type="term" value="F:dynein intermediate chain binding"/>
    <property type="evidence" value="ECO:0007669"/>
    <property type="project" value="TreeGrafter"/>
</dbReference>
<dbReference type="PANTHER" id="PTHR21255:SF7">
    <property type="entry name" value="DYNEIN LIGHT CHAIN TCTEX-TYPE PROTEIN 2B"/>
    <property type="match status" value="1"/>
</dbReference>
<dbReference type="CDD" id="cd21459">
    <property type="entry name" value="DLC-like_TCTEX1D2"/>
    <property type="match status" value="1"/>
</dbReference>
<dbReference type="GO" id="GO:0007018">
    <property type="term" value="P:microtubule-based movement"/>
    <property type="evidence" value="ECO:0007669"/>
    <property type="project" value="TreeGrafter"/>
</dbReference>
<comment type="caution">
    <text evidence="2">The sequence shown here is derived from an EMBL/GenBank/DDBJ whole genome shotgun (WGS) entry which is preliminary data.</text>
</comment>